<protein>
    <submittedName>
        <fullName evidence="1">Uncharacterized protein</fullName>
    </submittedName>
</protein>
<proteinExistence type="predicted"/>
<dbReference type="EMBL" id="JALLBG020000135">
    <property type="protein sequence ID" value="KAL3762504.1"/>
    <property type="molecule type" value="Genomic_DNA"/>
</dbReference>
<name>A0ABD3MEY0_9STRA</name>
<evidence type="ECO:0000313" key="2">
    <source>
        <dbReference type="Proteomes" id="UP001530293"/>
    </source>
</evidence>
<organism evidence="1 2">
    <name type="scientific">Discostella pseudostelligera</name>
    <dbReference type="NCBI Taxonomy" id="259834"/>
    <lineage>
        <taxon>Eukaryota</taxon>
        <taxon>Sar</taxon>
        <taxon>Stramenopiles</taxon>
        <taxon>Ochrophyta</taxon>
        <taxon>Bacillariophyta</taxon>
        <taxon>Coscinodiscophyceae</taxon>
        <taxon>Thalassiosirophycidae</taxon>
        <taxon>Stephanodiscales</taxon>
        <taxon>Stephanodiscaceae</taxon>
        <taxon>Discostella</taxon>
    </lineage>
</organism>
<keyword evidence="2" id="KW-1185">Reference proteome</keyword>
<reference evidence="1 2" key="1">
    <citation type="submission" date="2024-10" db="EMBL/GenBank/DDBJ databases">
        <title>Updated reference genomes for cyclostephanoid diatoms.</title>
        <authorList>
            <person name="Roberts W.R."/>
            <person name="Alverson A.J."/>
        </authorList>
    </citation>
    <scope>NUCLEOTIDE SEQUENCE [LARGE SCALE GENOMIC DNA]</scope>
    <source>
        <strain evidence="1 2">AJA232-27</strain>
    </source>
</reference>
<dbReference type="Proteomes" id="UP001530293">
    <property type="component" value="Unassembled WGS sequence"/>
</dbReference>
<sequence>MSMKECTRCSKCGLPRSGHFDRKSRTEKRRIIKRSNRSTISFQLAAVHIQKIARTYIVQCRKKRNIPVDKWAQKCVHYLSTKGPYGRKSISIDRHRFIAVYNVAVLQIQTAWRQYRWFKHLQLLGQANQTSNAILLQRAWRASACRRFYILFHRLLRCQTDSMWRHLIDDDVCSIPDFQHRIVLRLCEKSFPFAVNYQFRTPSSVQPTKEATQVWSIVEQKTFIDYMHEQLKLEDAERRRKISKTTQCIRRRSSREDATEKRRERIRKLSRRKFKWFYDRQVTVDEAILQKSSITNDDDNDVVVGVGGGRGGGDGDRAKIRPLYYENSSNEGKRANGGSTELEIMTWLRDLDLVGSDSA</sequence>
<gene>
    <name evidence="1" type="ORF">ACHAWU_008207</name>
</gene>
<comment type="caution">
    <text evidence="1">The sequence shown here is derived from an EMBL/GenBank/DDBJ whole genome shotgun (WGS) entry which is preliminary data.</text>
</comment>
<evidence type="ECO:0000313" key="1">
    <source>
        <dbReference type="EMBL" id="KAL3762504.1"/>
    </source>
</evidence>
<dbReference type="AlphaFoldDB" id="A0ABD3MEY0"/>
<accession>A0ABD3MEY0</accession>